<proteinExistence type="predicted"/>
<dbReference type="EMBL" id="JAUGQQ010000003">
    <property type="protein sequence ID" value="MDN3724070.1"/>
    <property type="molecule type" value="Genomic_DNA"/>
</dbReference>
<name>A0ABT8DLR8_9FLAO</name>
<organism evidence="1 2">
    <name type="scientific">Aequorivita aurantiaca</name>
    <dbReference type="NCBI Taxonomy" id="3053356"/>
    <lineage>
        <taxon>Bacteria</taxon>
        <taxon>Pseudomonadati</taxon>
        <taxon>Bacteroidota</taxon>
        <taxon>Flavobacteriia</taxon>
        <taxon>Flavobacteriales</taxon>
        <taxon>Flavobacteriaceae</taxon>
        <taxon>Aequorivita</taxon>
    </lineage>
</organism>
<protein>
    <submittedName>
        <fullName evidence="1">Fumarate hydratase</fullName>
    </submittedName>
</protein>
<accession>A0ABT8DLR8</accession>
<gene>
    <name evidence="1" type="ORF">QRD02_06720</name>
</gene>
<comment type="caution">
    <text evidence="1">The sequence shown here is derived from an EMBL/GenBank/DDBJ whole genome shotgun (WGS) entry which is preliminary data.</text>
</comment>
<dbReference type="Proteomes" id="UP001244787">
    <property type="component" value="Unassembled WGS sequence"/>
</dbReference>
<sequence length="230" mass="25798">MKYSVISGDIVSSTGLPTQDRTFVEEKLNDLLQNLKEEFNVYGRIIKGDYIECVVPDASQGLQVALAIKSFVKAIPIKTAANKSNDNRIKQFKTHGIRLAIGYGELSRYKPEEGIIDGVAIYLSGREISGEKTYNKERIVIKNTLFFASEDEKLNRNFQPLLALLDVLISKATSRQCEVLFLKLMNNQEDEIAQRLGIGQSAVNQHSTSVGWNAIEEAVNYYKFIISKEA</sequence>
<dbReference type="RefSeq" id="WP_290254163.1">
    <property type="nucleotide sequence ID" value="NZ_JAUGQQ010000003.1"/>
</dbReference>
<reference evidence="1 2" key="1">
    <citation type="submission" date="2023-06" db="EMBL/GenBank/DDBJ databases">
        <authorList>
            <person name="Ye Y.-Q."/>
            <person name="Du Z.-J."/>
        </authorList>
    </citation>
    <scope>NUCLEOTIDE SEQUENCE [LARGE SCALE GENOMIC DNA]</scope>
    <source>
        <strain evidence="1 2">SDUM287046</strain>
    </source>
</reference>
<evidence type="ECO:0000313" key="1">
    <source>
        <dbReference type="EMBL" id="MDN3724070.1"/>
    </source>
</evidence>
<keyword evidence="2" id="KW-1185">Reference proteome</keyword>
<evidence type="ECO:0000313" key="2">
    <source>
        <dbReference type="Proteomes" id="UP001244787"/>
    </source>
</evidence>